<feature type="compositionally biased region" description="Acidic residues" evidence="1">
    <location>
        <begin position="54"/>
        <end position="65"/>
    </location>
</feature>
<gene>
    <name evidence="2" type="ORF">C463_04444</name>
</gene>
<dbReference type="AlphaFoldDB" id="M0EF68"/>
<evidence type="ECO:0000313" key="2">
    <source>
        <dbReference type="EMBL" id="ELZ46431.1"/>
    </source>
</evidence>
<dbReference type="OrthoDB" id="167544at2157"/>
<dbReference type="Proteomes" id="UP000011586">
    <property type="component" value="Unassembled WGS sequence"/>
</dbReference>
<dbReference type="InterPro" id="IPR006311">
    <property type="entry name" value="TAT_signal"/>
</dbReference>
<keyword evidence="3" id="KW-1185">Reference proteome</keyword>
<organism evidence="2 3">
    <name type="scientific">Halorubrum californiense DSM 19288</name>
    <dbReference type="NCBI Taxonomy" id="1227465"/>
    <lineage>
        <taxon>Archaea</taxon>
        <taxon>Methanobacteriati</taxon>
        <taxon>Methanobacteriota</taxon>
        <taxon>Stenosarchaea group</taxon>
        <taxon>Halobacteria</taxon>
        <taxon>Halobacteriales</taxon>
        <taxon>Haloferacaceae</taxon>
        <taxon>Halorubrum</taxon>
    </lineage>
</organism>
<dbReference type="PROSITE" id="PS51257">
    <property type="entry name" value="PROKAR_LIPOPROTEIN"/>
    <property type="match status" value="1"/>
</dbReference>
<comment type="caution">
    <text evidence="2">The sequence shown here is derived from an EMBL/GenBank/DDBJ whole genome shotgun (WGS) entry which is preliminary data.</text>
</comment>
<name>M0EF68_9EURY</name>
<dbReference type="RefSeq" id="WP_008441389.1">
    <property type="nucleotide sequence ID" value="NZ_AOJK01000021.1"/>
</dbReference>
<proteinExistence type="predicted"/>
<evidence type="ECO:0000256" key="1">
    <source>
        <dbReference type="SAM" id="MobiDB-lite"/>
    </source>
</evidence>
<accession>M0EF68</accession>
<protein>
    <submittedName>
        <fullName evidence="2">Uncharacterized protein</fullName>
    </submittedName>
</protein>
<evidence type="ECO:0000313" key="3">
    <source>
        <dbReference type="Proteomes" id="UP000011586"/>
    </source>
</evidence>
<dbReference type="PATRIC" id="fig|1227465.4.peg.871"/>
<feature type="region of interest" description="Disordered" evidence="1">
    <location>
        <begin position="24"/>
        <end position="68"/>
    </location>
</feature>
<dbReference type="EMBL" id="AOJK01000021">
    <property type="protein sequence ID" value="ELZ46431.1"/>
    <property type="molecule type" value="Genomic_DNA"/>
</dbReference>
<sequence length="399" mass="40863">MTDLTRRTALYGVATGSVAALAGCTEAGGPAPGDDGTDGGDGSGDGTDGGGDGTDGDAGGDADPETDVHQVGAALSGPAWSRTERRGFCALLTDEDDAAWLLGDAPAETAAFVEATDFAASALVYVESVGPTTCHDEVAFDGVAVENGTLVADAAVLGAQDEGVACGQAITYPAALLRVTSDPLPDAVRLSVTDGWDETGTVRDDDWIRDPESLAGEVRPEHDPANVPAAFECDADGFTRHPQVYDGEVNWSGGGGAGSDAGGDGPLALRVVIPGDDAPGSDPLAIGRGTRFRIELTNVSGEPASVGSQAKYNLELRTESGWTELRGTDGDPTVGYNDLAIGVPPGGTLEWEFEMTETGLVEDGPRADAFRVCPDLVPGRYRFVFFGAADLAVAFDYEG</sequence>
<reference evidence="2 3" key="1">
    <citation type="journal article" date="2014" name="PLoS Genet.">
        <title>Phylogenetically driven sequencing of extremely halophilic archaea reveals strategies for static and dynamic osmo-response.</title>
        <authorList>
            <person name="Becker E.A."/>
            <person name="Seitzer P.M."/>
            <person name="Tritt A."/>
            <person name="Larsen D."/>
            <person name="Krusor M."/>
            <person name="Yao A.I."/>
            <person name="Wu D."/>
            <person name="Madern D."/>
            <person name="Eisen J.A."/>
            <person name="Darling A.E."/>
            <person name="Facciotti M.T."/>
        </authorList>
    </citation>
    <scope>NUCLEOTIDE SEQUENCE [LARGE SCALE GENOMIC DNA]</scope>
    <source>
        <strain evidence="2 3">DSM 19288</strain>
    </source>
</reference>
<feature type="compositionally biased region" description="Gly residues" evidence="1">
    <location>
        <begin position="39"/>
        <end position="53"/>
    </location>
</feature>
<dbReference type="PROSITE" id="PS51318">
    <property type="entry name" value="TAT"/>
    <property type="match status" value="1"/>
</dbReference>